<feature type="region of interest" description="Disordered" evidence="5">
    <location>
        <begin position="1790"/>
        <end position="1813"/>
    </location>
</feature>
<evidence type="ECO:0000256" key="2">
    <source>
        <dbReference type="ARBA" id="ARBA00022737"/>
    </source>
</evidence>
<dbReference type="STRING" id="554055.A0A2P6VKX4"/>
<feature type="region of interest" description="Disordered" evidence="5">
    <location>
        <begin position="1848"/>
        <end position="1874"/>
    </location>
</feature>
<feature type="compositionally biased region" description="Acidic residues" evidence="5">
    <location>
        <begin position="382"/>
        <end position="392"/>
    </location>
</feature>
<feature type="domain" description="Proteasome activator Blm10 middle HEAT repeats region" evidence="7">
    <location>
        <begin position="446"/>
        <end position="590"/>
    </location>
</feature>
<dbReference type="Pfam" id="PF16507">
    <property type="entry name" value="HEAT_PSME4_mid"/>
    <property type="match status" value="3"/>
</dbReference>
<keyword evidence="2" id="KW-0677">Repeat</keyword>
<evidence type="ECO:0000256" key="5">
    <source>
        <dbReference type="SAM" id="MobiDB-lite"/>
    </source>
</evidence>
<dbReference type="GO" id="GO:0005634">
    <property type="term" value="C:nucleus"/>
    <property type="evidence" value="ECO:0007669"/>
    <property type="project" value="TreeGrafter"/>
</dbReference>
<feature type="region of interest" description="Disordered" evidence="5">
    <location>
        <begin position="377"/>
        <end position="405"/>
    </location>
</feature>
<feature type="region of interest" description="Disordered" evidence="5">
    <location>
        <begin position="1019"/>
        <end position="1046"/>
    </location>
</feature>
<dbReference type="GO" id="GO:0005829">
    <property type="term" value="C:cytosol"/>
    <property type="evidence" value="ECO:0007669"/>
    <property type="project" value="TreeGrafter"/>
</dbReference>
<dbReference type="SUPFAM" id="SSF48371">
    <property type="entry name" value="ARM repeat"/>
    <property type="match status" value="2"/>
</dbReference>
<dbReference type="GO" id="GO:0070628">
    <property type="term" value="F:proteasome binding"/>
    <property type="evidence" value="ECO:0007669"/>
    <property type="project" value="InterPro"/>
</dbReference>
<keyword evidence="3" id="KW-0227">DNA damage</keyword>
<dbReference type="EMBL" id="LHPF02000004">
    <property type="protein sequence ID" value="PSC74734.1"/>
    <property type="molecule type" value="Genomic_DNA"/>
</dbReference>
<dbReference type="GO" id="GO:0010499">
    <property type="term" value="P:proteasomal ubiquitin-independent protein catabolic process"/>
    <property type="evidence" value="ECO:0007669"/>
    <property type="project" value="TreeGrafter"/>
</dbReference>
<reference evidence="8 9" key="1">
    <citation type="journal article" date="2018" name="Plant J.">
        <title>Genome sequences of Chlorella sorokiniana UTEX 1602 and Micractinium conductrix SAG 241.80: implications to maltose excretion by a green alga.</title>
        <authorList>
            <person name="Arriola M.B."/>
            <person name="Velmurugan N."/>
            <person name="Zhang Y."/>
            <person name="Plunkett M.H."/>
            <person name="Hondzo H."/>
            <person name="Barney B.M."/>
        </authorList>
    </citation>
    <scope>NUCLEOTIDE SEQUENCE [LARGE SCALE GENOMIC DNA]</scope>
    <source>
        <strain evidence="8 9">SAG 241.80</strain>
    </source>
</reference>
<dbReference type="Pfam" id="PF11919">
    <property type="entry name" value="PSME4_C"/>
    <property type="match status" value="1"/>
</dbReference>
<proteinExistence type="inferred from homology"/>
<accession>A0A2P6VKX4</accession>
<evidence type="ECO:0000313" key="8">
    <source>
        <dbReference type="EMBL" id="PSC74734.1"/>
    </source>
</evidence>
<evidence type="ECO:0000259" key="7">
    <source>
        <dbReference type="Pfam" id="PF16507"/>
    </source>
</evidence>
<dbReference type="InterPro" id="IPR016024">
    <property type="entry name" value="ARM-type_fold"/>
</dbReference>
<feature type="compositionally biased region" description="Acidic residues" evidence="5">
    <location>
        <begin position="1852"/>
        <end position="1863"/>
    </location>
</feature>
<dbReference type="PANTHER" id="PTHR32170:SF3">
    <property type="entry name" value="PROTEASOME ACTIVATOR COMPLEX SUBUNIT 4"/>
    <property type="match status" value="1"/>
</dbReference>
<dbReference type="InterPro" id="IPR035309">
    <property type="entry name" value="PSME4"/>
</dbReference>
<name>A0A2P6VKX4_9CHLO</name>
<dbReference type="OrthoDB" id="17907at2759"/>
<protein>
    <submittedName>
        <fullName evidence="8">Proteasome activator subunit 4-like</fullName>
    </submittedName>
</protein>
<evidence type="ECO:0000256" key="1">
    <source>
        <dbReference type="ARBA" id="ARBA00005739"/>
    </source>
</evidence>
<organism evidence="8 9">
    <name type="scientific">Micractinium conductrix</name>
    <dbReference type="NCBI Taxonomy" id="554055"/>
    <lineage>
        <taxon>Eukaryota</taxon>
        <taxon>Viridiplantae</taxon>
        <taxon>Chlorophyta</taxon>
        <taxon>core chlorophytes</taxon>
        <taxon>Trebouxiophyceae</taxon>
        <taxon>Chlorellales</taxon>
        <taxon>Chlorellaceae</taxon>
        <taxon>Chlorella clade</taxon>
        <taxon>Micractinium</taxon>
    </lineage>
</organism>
<dbReference type="GO" id="GO:0000502">
    <property type="term" value="C:proteasome complex"/>
    <property type="evidence" value="ECO:0007669"/>
    <property type="project" value="UniProtKB-KW"/>
</dbReference>
<feature type="compositionally biased region" description="Gly residues" evidence="5">
    <location>
        <begin position="1019"/>
        <end position="1043"/>
    </location>
</feature>
<dbReference type="InterPro" id="IPR032430">
    <property type="entry name" value="Blm10_mid"/>
</dbReference>
<feature type="domain" description="Proteasome activator Blm10 middle HEAT repeats region" evidence="7">
    <location>
        <begin position="618"/>
        <end position="882"/>
    </location>
</feature>
<dbReference type="PANTHER" id="PTHR32170">
    <property type="entry name" value="PROTEASOME ACTIVATOR COMPLEX SUBUNIT 4"/>
    <property type="match status" value="1"/>
</dbReference>
<evidence type="ECO:0000256" key="4">
    <source>
        <dbReference type="ARBA" id="ARBA00023204"/>
    </source>
</evidence>
<comment type="similarity">
    <text evidence="1">Belongs to the BLM10 family.</text>
</comment>
<comment type="caution">
    <text evidence="8">The sequence shown here is derived from an EMBL/GenBank/DDBJ whole genome shotgun (WGS) entry which is preliminary data.</text>
</comment>
<keyword evidence="9" id="KW-1185">Reference proteome</keyword>
<dbReference type="GO" id="GO:0016504">
    <property type="term" value="F:peptidase activator activity"/>
    <property type="evidence" value="ECO:0007669"/>
    <property type="project" value="InterPro"/>
</dbReference>
<evidence type="ECO:0000259" key="6">
    <source>
        <dbReference type="Pfam" id="PF11919"/>
    </source>
</evidence>
<sequence length="2186" mass="228571">MAPTPIVWNGWLPEPLAQQIHAEEPKRYAALVAHLKGQWERDKAALGVAAAAEATLRYVPLAKSLIDARAEPEPAVLQTFVELLLDIVLCCQADLVPQVRWAQQLHRLLRVHRRKLKVTVPWQPMFDMLYRYGLEPSAVYEGGGVGEARHQALTTLAHRCRRFFPAGSAAEIWGRFGPALADPQRPECFEALGWLSLLLPTHEALQGSGAWGEWVPRWLQLWQQLDHCRYWDSLWYGLFARLAKHDVQGLVDWPALVPQLFTRFTWAFEVPVGAATGSPPFSYPAPGLCQLLFNAEQKSRSSCIAKAVVYLLGRGGDGGDGDPVLPRLETVVNLVEQYFHPSNGGRWSGTLSNFMKECTHHLCKRLVAEHYAAVGARNGSDSDTEDNLEDAGMEGGSGASDAGDEEGAGAVLAAVARPGSGLAGDDTSSTDEEMAAVPRADAPPSARRHLSPALRRDVAALLLRLASKAQFAKDKGSARVASQVLSALAHLTPDLVLAQVHTHFTTALETVTAAGQLGTAIQTLSLCIRPLLTAGLPMTAPEGSAAAALAAAAAGPASEQQRAAAAQALASALMATLPAIDANDEPKSLAAFRFYCCALGSVGQLPEAPTQALPLYTDEWVEELLSRCFAIITNLDAPEHRGEHGAQGQKLGMEEGSFLLDSNSMFRPLMELLFARLPPPLRTSAIRRVAKFLLESTLTSVGAEAAVLCNAVAWADPRCTAQALLAPLVEQLQRDLPAAAADGASRLSKAHEASLQWRVGLLSSTAFRAGAALVPFRGAVLQVLAALAEAPSQSVQEAAARALGSLLSGLLSRYPTNQHAPCTDVYTLGEGLSIERCVDKFGAGCHQPLTWHEPTQEEVSFARELVDLMLLRPAQRMRQLSADGGDLPKEALKGLLLQIEGVLGGARTSLPDLPGCSPPASGWQQPLGLLGSAGAAAAADGAPRAAAAEALLAAAGCVGAATDSESLRQLVQAMDAVLAVGTAEYADSTSNLAAWNSDEKWMHEPAVAGLLRAQQGVACGPGDGAGGEADGGAGGETGGGQGASQGCRWRRRRPRWLVAEKVYLNMEWRASQAAYRWWSSLDMPRPPLAAVPPLVVQLVQQGVRFATHSYPEVREAAVSLLERAIKRYTVLAPLALPPLLAALAKLPAGAGQWGGSVADLLPQLQAALQGAGAAAAAAADQTESEQQQAQAIGACRVLEGRAVWRFVSRDWPASRALMLALLASAAHTGVDAQAAIQRCFLITAFRLTCPRVRDPEQESALIADLLAAAEQPQLHWRYRCLTESALCMLLPLLDAASGAALARHWAALLSSDMLLLRQIAAIGLTMLLLPLWRRAHPLALGGTSSPQDGTGGAAAEPAGAAAAAGAAELQLDPAAVAAAAEALRAVVLADAGGFAAGLFQQLSHGHPLLGAEGQQRSIRQMLGMSRDDMMIKMVTKTLARGATWPHGRESIPAMSKEQFLATHAQLVQVLAVVVPEIVPAFQAPVQAALSGSQDEDRPATAAAAEVLAGLLSVPALYAPGGAWEGWVAAALKQALSGSPLENADLWLACTLRYAGHHLALAELAAVREAQRGVAQHGRQALSALQQLVDSVAEPLPEGAPSFQVYKRLSALLLLGAEVATATGTLHPPPLLRRLQARLLQELPSLKRLPGENVRLAAAQLAAFVPCSILEAGTPEGEAGTAGGGSLDGAVGDGGAGGGNGCGGNGNGDGSDAEMVVVEAPGRASSSGGSLEALPAEGGEEGALVVVPTGQAALRLAAVAYLDGLVAQFDRSVDRMFAALRAGEGGGLGAAPGGGSGAATPPLPRPPAVMGPGRPLDTAALAAAVGEVAAAAAAAAGGGTHLPAAALAAPVGMEEEEEEEEGEEGGSVLMSGSDDEGVLLGGPGDAEAGVAAGGAPAVGAAAVKGSPEYQEAVAQVSFIVQMMVQALTGGEGPGLAPWLVRMLRSLLRLQEVIPSELQFVAMEARKALVCLKYLPLPAPLVAPVLATLEHASTAELWPERASALLFAQYFWFRHSFLLGREGAARVQALVCGMLEDSKLEVREMAATTLSGLVKGLPAEEGAALRASFIQRSRELFPTTKRRRTGAAAAAAAATPESTLPQRHAVVLGLKAFVLSSPYDVPAWLPDVLMALVRLAPEPPPLRASVTKTLAEFRRTHEEAGLSEVKEQLTSEQWEAIRDVASPALYFV</sequence>
<dbReference type="GO" id="GO:0006281">
    <property type="term" value="P:DNA repair"/>
    <property type="evidence" value="ECO:0007669"/>
    <property type="project" value="UniProtKB-KW"/>
</dbReference>
<dbReference type="Proteomes" id="UP000239649">
    <property type="component" value="Unassembled WGS sequence"/>
</dbReference>
<keyword evidence="4" id="KW-0234">DNA repair</keyword>
<dbReference type="InterPro" id="IPR021843">
    <property type="entry name" value="PSME4_C"/>
</dbReference>
<feature type="domain" description="Proteasome activator complex subunit 4 C-terminal" evidence="6">
    <location>
        <begin position="2100"/>
        <end position="2186"/>
    </location>
</feature>
<evidence type="ECO:0000256" key="3">
    <source>
        <dbReference type="ARBA" id="ARBA00022763"/>
    </source>
</evidence>
<gene>
    <name evidence="8" type="ORF">C2E20_2445</name>
</gene>
<evidence type="ECO:0000313" key="9">
    <source>
        <dbReference type="Proteomes" id="UP000239649"/>
    </source>
</evidence>
<feature type="domain" description="Proteasome activator Blm10 middle HEAT repeats region" evidence="7">
    <location>
        <begin position="328"/>
        <end position="371"/>
    </location>
</feature>
<feature type="region of interest" description="Disordered" evidence="5">
    <location>
        <begin position="418"/>
        <end position="450"/>
    </location>
</feature>